<proteinExistence type="predicted"/>
<name>A0A1I7WA79_HETBA</name>
<evidence type="ECO:0000313" key="1">
    <source>
        <dbReference type="Proteomes" id="UP000095283"/>
    </source>
</evidence>
<sequence length="41" mass="5048">MRCYIILNILLFNVEFYHQITKLFLIYQNILVISDQIKPEF</sequence>
<dbReference type="Proteomes" id="UP000095283">
    <property type="component" value="Unplaced"/>
</dbReference>
<dbReference type="AlphaFoldDB" id="A0A1I7WA79"/>
<organism evidence="1 2">
    <name type="scientific">Heterorhabditis bacteriophora</name>
    <name type="common">Entomopathogenic nematode worm</name>
    <dbReference type="NCBI Taxonomy" id="37862"/>
    <lineage>
        <taxon>Eukaryota</taxon>
        <taxon>Metazoa</taxon>
        <taxon>Ecdysozoa</taxon>
        <taxon>Nematoda</taxon>
        <taxon>Chromadorea</taxon>
        <taxon>Rhabditida</taxon>
        <taxon>Rhabditina</taxon>
        <taxon>Rhabditomorpha</taxon>
        <taxon>Strongyloidea</taxon>
        <taxon>Heterorhabditidae</taxon>
        <taxon>Heterorhabditis</taxon>
    </lineage>
</organism>
<protein>
    <submittedName>
        <fullName evidence="2">Uncharacterized protein</fullName>
    </submittedName>
</protein>
<reference evidence="2" key="1">
    <citation type="submission" date="2016-11" db="UniProtKB">
        <authorList>
            <consortium name="WormBaseParasite"/>
        </authorList>
    </citation>
    <scope>IDENTIFICATION</scope>
</reference>
<keyword evidence="1" id="KW-1185">Reference proteome</keyword>
<dbReference type="WBParaSite" id="Hba_01585">
    <property type="protein sequence ID" value="Hba_01585"/>
    <property type="gene ID" value="Hba_01585"/>
</dbReference>
<evidence type="ECO:0000313" key="2">
    <source>
        <dbReference type="WBParaSite" id="Hba_01585"/>
    </source>
</evidence>
<accession>A0A1I7WA79</accession>